<proteinExistence type="predicted"/>
<keyword evidence="1" id="KW-0732">Signal</keyword>
<dbReference type="EMBL" id="FNNE01000009">
    <property type="protein sequence ID" value="SDX42680.1"/>
    <property type="molecule type" value="Genomic_DNA"/>
</dbReference>
<dbReference type="Gene3D" id="2.60.40.10">
    <property type="entry name" value="Immunoglobulins"/>
    <property type="match status" value="1"/>
</dbReference>
<feature type="chain" id="PRO_5011765114" evidence="1">
    <location>
        <begin position="23"/>
        <end position="925"/>
    </location>
</feature>
<dbReference type="PROSITE" id="PS51257">
    <property type="entry name" value="PROKAR_LIPOPROTEIN"/>
    <property type="match status" value="1"/>
</dbReference>
<dbReference type="Gene3D" id="2.60.40.2030">
    <property type="match status" value="1"/>
</dbReference>
<organism evidence="2 3">
    <name type="scientific">Marinobacter mobilis</name>
    <dbReference type="NCBI Taxonomy" id="488533"/>
    <lineage>
        <taxon>Bacteria</taxon>
        <taxon>Pseudomonadati</taxon>
        <taxon>Pseudomonadota</taxon>
        <taxon>Gammaproteobacteria</taxon>
        <taxon>Pseudomonadales</taxon>
        <taxon>Marinobacteraceae</taxon>
        <taxon>Marinobacter</taxon>
    </lineage>
</organism>
<name>A0A1H3BL43_9GAMM</name>
<evidence type="ECO:0000256" key="1">
    <source>
        <dbReference type="SAM" id="SignalP"/>
    </source>
</evidence>
<sequence length="925" mass="97615">MRVKSFPGARFCVVTLIFLAFGATTGCKTKKPADDPSIIGIPPATAYLGVEYYYNFGADGGEGILNYSLSNAPSWLALEDTQNKARQGIIMRGVPGITGGRRGGADLGETKDITLLTTDGSRVGVQPFNITVETNDLALTGADIVEGTADTDSYKSADDSSCALPVMTGPGEHTYTVNEYDENGDFVATAERTSPTEPVIIRISLDQPSVTPAQVAFELRSEFDPNVCEEGSVVTPPHQKCEYGPQNQTRAILGQDIVGWGNGSAGDLPVPDYLVYQLDDAGEFYTSGVITLEPGITECYIRLEVIDDGIAEDPEVFTLALTDVREGMVSFGNGEDELVFGSEIRDDEPSASLETELGLTRDVVNIAPVLPASPADSPQYVVRLDGERDGTFRVRLGSTATSSAIVGLDYEIQVPGDGDTWEAGNELSFPEGIDEAYFRVVALGSFTNALNNDKFADIVIDESYQAGREGYAGSAGTVLHVGINELTSGLIVGSEPDFVPTDMAVGHDGHIFVAGYVPATRQAEVRVWDRVGNPAFGPVVLPSVTVAEGNEPVLAYAEKFEGADEWSRRLAISWGTDGALTGASNSGGSDLVTVLLKFDSAAVPEAYVPVWEIQSGTSGDDSPVWVGLDSKYTVFVSGETSGIWSGQTGAGGVDSFVQRIDDQEEGGGLVPSVAWTRQAGSGLDDAVVGGGLASEGALAAGNTSGGVNGETQFGLKDFFFYTASARDGNLNINQRGTEADDPLAASVVGDNLIWLLGNSQGRYFAQPVVNADGEETAAKELGRETTASQAGYLLRYSLGGVFTGAESLNDVDDVSTETFTEIERFDQAIVVGGFTDGDFIAGGGNPGAERQPVLVGIKETLATTGGESAELWRVQPVQPNSRIVGLANYRNDEITALFEQGSVGSREWGVVLFSGDGRQLNSFTP</sequence>
<dbReference type="OrthoDB" id="6339802at2"/>
<dbReference type="AlphaFoldDB" id="A0A1H3BL43"/>
<dbReference type="InterPro" id="IPR013783">
    <property type="entry name" value="Ig-like_fold"/>
</dbReference>
<dbReference type="SUPFAM" id="SSF141072">
    <property type="entry name" value="CalX-like"/>
    <property type="match status" value="1"/>
</dbReference>
<reference evidence="2 3" key="1">
    <citation type="submission" date="2016-10" db="EMBL/GenBank/DDBJ databases">
        <authorList>
            <person name="de Groot N.N."/>
        </authorList>
    </citation>
    <scope>NUCLEOTIDE SEQUENCE [LARGE SCALE GENOMIC DNA]</scope>
    <source>
        <strain evidence="2 3">CGMCC 1.7059</strain>
    </source>
</reference>
<evidence type="ECO:0000313" key="2">
    <source>
        <dbReference type="EMBL" id="SDX42680.1"/>
    </source>
</evidence>
<gene>
    <name evidence="2" type="ORF">SAMN04487960_10975</name>
</gene>
<dbReference type="STRING" id="488533.SAMN04487960_10975"/>
<dbReference type="Proteomes" id="UP000199675">
    <property type="component" value="Unassembled WGS sequence"/>
</dbReference>
<protein>
    <submittedName>
        <fullName evidence="2">Uncharacterized protein</fullName>
    </submittedName>
</protein>
<keyword evidence="3" id="KW-1185">Reference proteome</keyword>
<evidence type="ECO:0000313" key="3">
    <source>
        <dbReference type="Proteomes" id="UP000199675"/>
    </source>
</evidence>
<dbReference type="RefSeq" id="WP_091815960.1">
    <property type="nucleotide sequence ID" value="NZ_FNNE01000009.1"/>
</dbReference>
<feature type="signal peptide" evidence="1">
    <location>
        <begin position="1"/>
        <end position="22"/>
    </location>
</feature>
<accession>A0A1H3BL43</accession>
<dbReference type="InterPro" id="IPR038081">
    <property type="entry name" value="CalX-like_sf"/>
</dbReference>